<protein>
    <submittedName>
        <fullName evidence="1">Uncharacterized protein</fullName>
    </submittedName>
</protein>
<dbReference type="Proteomes" id="UP001163046">
    <property type="component" value="Unassembled WGS sequence"/>
</dbReference>
<accession>A0A9X0A0H7</accession>
<dbReference type="OrthoDB" id="5988393at2759"/>
<sequence length="622" mass="69834">MKSTMLKPVRQSAGLQEELYYNNAPESMNARLKQRKKAIKTGKMPWLDGIGLVEALAQEQERNVERAIIDEGPYQLCSEFEHLKVDPEDWLKLSEREKLTHLSKLHGMKLTPASCSAVTPDVPGISSEASDINITELATRGLPKTVGVKLGQLQSESGHDHNRQSERLMGILPELQVQENMAHSKNFKQVNPFESDPSRTEEKSVSINWKLCVLCQQIKQESLQCPANSKRTDLGAGYKSLAENLLLFSDLGMVPFPVILDQLNDGSGVENTMLNNKASWHKSCKDKVDTTKYKRAKKRRQQEEEEDTTCHIPVKTRSTSLASENRCEETESKCFFYNDVAGTVGLHKASTFDIDRSVRESAIKLNDTDILAKLAGGDMVAIEAKYHVKCLVSLYNQVRKLQTVPDENSNETSLHGITFASLDSYLEEFREVRESVAVFKLPDLAKMYSAKLQELGMEAASKINTTRLKERLLGVFPDLRAHTQGRVLLVFNHAIGDAIRKACEQDFDSQALHLARAKIVRRDMFNMPGKFNGTLQPDCQANCVPESLKALVNMILEGPSIKKTAVEENPVEENPSKMACLTIAQLLAFNSTIYALNGNTPAYSHHSRERERENILYPSMWH</sequence>
<dbReference type="EMBL" id="MU825407">
    <property type="protein sequence ID" value="KAJ7391216.1"/>
    <property type="molecule type" value="Genomic_DNA"/>
</dbReference>
<evidence type="ECO:0000313" key="1">
    <source>
        <dbReference type="EMBL" id="KAJ7391216.1"/>
    </source>
</evidence>
<organism evidence="1 2">
    <name type="scientific">Desmophyllum pertusum</name>
    <dbReference type="NCBI Taxonomy" id="174260"/>
    <lineage>
        <taxon>Eukaryota</taxon>
        <taxon>Metazoa</taxon>
        <taxon>Cnidaria</taxon>
        <taxon>Anthozoa</taxon>
        <taxon>Hexacorallia</taxon>
        <taxon>Scleractinia</taxon>
        <taxon>Caryophylliina</taxon>
        <taxon>Caryophylliidae</taxon>
        <taxon>Desmophyllum</taxon>
    </lineage>
</organism>
<proteinExistence type="predicted"/>
<name>A0A9X0A0H7_9CNID</name>
<evidence type="ECO:0000313" key="2">
    <source>
        <dbReference type="Proteomes" id="UP001163046"/>
    </source>
</evidence>
<dbReference type="AlphaFoldDB" id="A0A9X0A0H7"/>
<dbReference type="PANTHER" id="PTHR47018:SF1">
    <property type="entry name" value="TESMIN_TSO1-LIKE CXC DOMAIN-CONTAINING PROTEIN"/>
    <property type="match status" value="1"/>
</dbReference>
<keyword evidence="2" id="KW-1185">Reference proteome</keyword>
<reference evidence="1" key="1">
    <citation type="submission" date="2023-01" db="EMBL/GenBank/DDBJ databases">
        <title>Genome assembly of the deep-sea coral Lophelia pertusa.</title>
        <authorList>
            <person name="Herrera S."/>
            <person name="Cordes E."/>
        </authorList>
    </citation>
    <scope>NUCLEOTIDE SEQUENCE</scope>
    <source>
        <strain evidence="1">USNM1676648</strain>
        <tissue evidence="1">Polyp</tissue>
    </source>
</reference>
<comment type="caution">
    <text evidence="1">The sequence shown here is derived from an EMBL/GenBank/DDBJ whole genome shotgun (WGS) entry which is preliminary data.</text>
</comment>
<dbReference type="PANTHER" id="PTHR47018">
    <property type="entry name" value="CXC DOMAIN-CONTAINING PROTEIN-RELATED"/>
    <property type="match status" value="1"/>
</dbReference>
<gene>
    <name evidence="1" type="ORF">OS493_019347</name>
</gene>